<dbReference type="GO" id="GO:0019171">
    <property type="term" value="F:(3R)-hydroxyacyl-[acyl-carrier-protein] dehydratase activity"/>
    <property type="evidence" value="ECO:0007669"/>
    <property type="project" value="TreeGrafter"/>
</dbReference>
<accession>A0A271K8H3</accession>
<dbReference type="OrthoDB" id="9796589at2"/>
<dbReference type="InterPro" id="IPR002539">
    <property type="entry name" value="MaoC-like_dom"/>
</dbReference>
<dbReference type="SUPFAM" id="SSF54637">
    <property type="entry name" value="Thioesterase/thiol ester dehydrase-isomerase"/>
    <property type="match status" value="1"/>
</dbReference>
<organism evidence="2 3">
    <name type="scientific">Mesorhizobium wenxiniae</name>
    <dbReference type="NCBI Taxonomy" id="2014805"/>
    <lineage>
        <taxon>Bacteria</taxon>
        <taxon>Pseudomonadati</taxon>
        <taxon>Pseudomonadota</taxon>
        <taxon>Alphaproteobacteria</taxon>
        <taxon>Hyphomicrobiales</taxon>
        <taxon>Phyllobacteriaceae</taxon>
        <taxon>Mesorhizobium</taxon>
    </lineage>
</organism>
<dbReference type="AlphaFoldDB" id="A0A271K8H3"/>
<evidence type="ECO:0000313" key="3">
    <source>
        <dbReference type="Proteomes" id="UP000215931"/>
    </source>
</evidence>
<evidence type="ECO:0000259" key="1">
    <source>
        <dbReference type="Pfam" id="PF01575"/>
    </source>
</evidence>
<feature type="domain" description="MaoC-like" evidence="1">
    <location>
        <begin position="17"/>
        <end position="128"/>
    </location>
</feature>
<dbReference type="InterPro" id="IPR029069">
    <property type="entry name" value="HotDog_dom_sf"/>
</dbReference>
<protein>
    <submittedName>
        <fullName evidence="2">Dehydratase</fullName>
    </submittedName>
</protein>
<dbReference type="GO" id="GO:0006633">
    <property type="term" value="P:fatty acid biosynthetic process"/>
    <property type="evidence" value="ECO:0007669"/>
    <property type="project" value="TreeGrafter"/>
</dbReference>
<dbReference type="EMBL" id="NPKH01000037">
    <property type="protein sequence ID" value="PAP92036.1"/>
    <property type="molecule type" value="Genomic_DNA"/>
</dbReference>
<proteinExistence type="predicted"/>
<name>A0A271K8H3_9HYPH</name>
<keyword evidence="3" id="KW-1185">Reference proteome</keyword>
<dbReference type="PANTHER" id="PTHR43437:SF3">
    <property type="entry name" value="HYDROXYACYL-THIOESTER DEHYDRATASE TYPE 2, MITOCHONDRIAL"/>
    <property type="match status" value="1"/>
</dbReference>
<dbReference type="PANTHER" id="PTHR43437">
    <property type="entry name" value="HYDROXYACYL-THIOESTER DEHYDRATASE TYPE 2, MITOCHONDRIAL-RELATED"/>
    <property type="match status" value="1"/>
</dbReference>
<dbReference type="InterPro" id="IPR050965">
    <property type="entry name" value="UPF0336/Enoyl-CoA_hydratase"/>
</dbReference>
<sequence>MTSAGQFYLNPGDEVVLEREVTESAVRAFADVSGDHSPNHVNDGEMEGTPYGGRIAHGALLVGYMSACSTEIVERVPDVRATETPVSLGYDRIRFLLPVRIGDRVTLRYTVREIDAERRRARSDIVVTNQNNETVCVGEHILKWVR</sequence>
<dbReference type="Pfam" id="PF01575">
    <property type="entry name" value="MaoC_dehydratas"/>
    <property type="match status" value="1"/>
</dbReference>
<dbReference type="Gene3D" id="3.10.129.10">
    <property type="entry name" value="Hotdog Thioesterase"/>
    <property type="match status" value="1"/>
</dbReference>
<comment type="caution">
    <text evidence="2">The sequence shown here is derived from an EMBL/GenBank/DDBJ whole genome shotgun (WGS) entry which is preliminary data.</text>
</comment>
<gene>
    <name evidence="2" type="ORF">CIT31_29020</name>
</gene>
<reference evidence="2 3" key="1">
    <citation type="submission" date="2017-08" db="EMBL/GenBank/DDBJ databases">
        <title>Mesorhizobium wenxinae sp. nov., a novel rhizobial species isolated from root nodules of chickpea (Cicer arietinum L.).</title>
        <authorList>
            <person name="Zhang J."/>
        </authorList>
    </citation>
    <scope>NUCLEOTIDE SEQUENCE [LARGE SCALE GENOMIC DNA]</scope>
    <source>
        <strain evidence="3">WYCCWR 10019</strain>
    </source>
</reference>
<dbReference type="Proteomes" id="UP000215931">
    <property type="component" value="Unassembled WGS sequence"/>
</dbReference>
<dbReference type="RefSeq" id="WP_095521361.1">
    <property type="nucleotide sequence ID" value="NZ_NPKH01000037.1"/>
</dbReference>
<evidence type="ECO:0000313" key="2">
    <source>
        <dbReference type="EMBL" id="PAP92036.1"/>
    </source>
</evidence>